<gene>
    <name evidence="3" type="ORF">NYM_LOCUS17608</name>
</gene>
<accession>A0A5K1CG90</accession>
<evidence type="ECO:0000313" key="3">
    <source>
        <dbReference type="EMBL" id="VVW23862.1"/>
    </source>
</evidence>
<dbReference type="NCBIfam" id="TIGR00756">
    <property type="entry name" value="PPR"/>
    <property type="match status" value="4"/>
</dbReference>
<dbReference type="Pfam" id="PF13041">
    <property type="entry name" value="PPR_2"/>
    <property type="match status" value="1"/>
</dbReference>
<evidence type="ECO:0000256" key="2">
    <source>
        <dbReference type="PROSITE-ProRule" id="PRU00708"/>
    </source>
</evidence>
<sequence>MAVRHLAIACSETANLHCCSHLDNLDRTLRSCHHIGPLKQLHGRFVQLGLHLHLALSTTLMQAYARSAGRQGAAAASEVLRAQPEPDAFCYNVVVGAWAELGLHDEALGFLALMRRADHRPNRYTFPLLTQTCSSLVRLGAIHGLAVRAGYASDAAVATAVLRAYGKLGILGDARAVFDGIEAADDVAYAAIITTCTENGDGFAALSMFGKSKANSSSSSGVISASLKACCESSRGLLCGQWIHGYAVRTGLASDSCVSSCLIGLYSELGDSNDAYKVFVETPERDVVAWNAMICGFACNGFEEEAFRVFMEMVSGNEKPTAGTLVGVIKACCVLENVMMVVPYSLKSGIGEDASVQTSVLDAFVKCGGLEAACRFFDGMPERNVVAWTALMAGFVDGGLCRQALCLLPEMQQENVVPDSGTFVCALLACARRGRLEPGKCIHGYMVRHFTGFSGMESTAISDMYAKCGNMNYAILCFKSASRENLIGWSSMVAAYGRHGQAGEALDLFDCMVNSGARPDQVAFLSVLSACSHAGLIEKGWQYFNRMIEEFGIEPDERHYGCMVDLLGRAGLLDEARSLLVQMQGRATLTAYGALLSACSQHCDHVLGSSVASVLVDGECGDGGVYVLLRNMYATEGKWVEAVRYGSLLGKTGATKLPGCSMVEVSKFGR</sequence>
<dbReference type="Pfam" id="PF12854">
    <property type="entry name" value="PPR_1"/>
    <property type="match status" value="1"/>
</dbReference>
<feature type="repeat" description="PPR" evidence="2">
    <location>
        <begin position="485"/>
        <end position="519"/>
    </location>
</feature>
<dbReference type="InterPro" id="IPR002885">
    <property type="entry name" value="PPR_rpt"/>
</dbReference>
<evidence type="ECO:0000256" key="1">
    <source>
        <dbReference type="ARBA" id="ARBA00022737"/>
    </source>
</evidence>
<dbReference type="PANTHER" id="PTHR47926">
    <property type="entry name" value="PENTATRICOPEPTIDE REPEAT-CONTAINING PROTEIN"/>
    <property type="match status" value="1"/>
</dbReference>
<dbReference type="Pfam" id="PF20431">
    <property type="entry name" value="E_motif"/>
    <property type="match status" value="1"/>
</dbReference>
<dbReference type="Gramene" id="NC4G0137570.1">
    <property type="protein sequence ID" value="NC4G0137570.1:cds"/>
    <property type="gene ID" value="NC4G0137570"/>
</dbReference>
<proteinExistence type="predicted"/>
<dbReference type="InterPro" id="IPR046960">
    <property type="entry name" value="PPR_At4g14850-like_plant"/>
</dbReference>
<dbReference type="GO" id="GO:0009451">
    <property type="term" value="P:RNA modification"/>
    <property type="evidence" value="ECO:0007669"/>
    <property type="project" value="InterPro"/>
</dbReference>
<feature type="repeat" description="PPR" evidence="2">
    <location>
        <begin position="87"/>
        <end position="121"/>
    </location>
</feature>
<evidence type="ECO:0008006" key="4">
    <source>
        <dbReference type="Google" id="ProtNLM"/>
    </source>
</evidence>
<dbReference type="FunFam" id="1.25.40.10:FF:000090">
    <property type="entry name" value="Pentatricopeptide repeat-containing protein, chloroplastic"/>
    <property type="match status" value="1"/>
</dbReference>
<dbReference type="AlphaFoldDB" id="A0A5K1CG90"/>
<dbReference type="PANTHER" id="PTHR47926:SF347">
    <property type="entry name" value="PENTATRICOPEPTIDE REPEAT-CONTAINING PROTEIN"/>
    <property type="match status" value="1"/>
</dbReference>
<dbReference type="GO" id="GO:0003729">
    <property type="term" value="F:mRNA binding"/>
    <property type="evidence" value="ECO:0007669"/>
    <property type="project" value="UniProtKB-ARBA"/>
</dbReference>
<dbReference type="Gene3D" id="1.25.40.10">
    <property type="entry name" value="Tetratricopeptide repeat domain"/>
    <property type="match status" value="4"/>
</dbReference>
<dbReference type="InterPro" id="IPR011990">
    <property type="entry name" value="TPR-like_helical_dom_sf"/>
</dbReference>
<dbReference type="EMBL" id="LR721782">
    <property type="protein sequence ID" value="VVW23862.1"/>
    <property type="molecule type" value="Genomic_DNA"/>
</dbReference>
<dbReference type="PROSITE" id="PS51375">
    <property type="entry name" value="PPR"/>
    <property type="match status" value="5"/>
</dbReference>
<feature type="repeat" description="PPR" evidence="2">
    <location>
        <begin position="520"/>
        <end position="555"/>
    </location>
</feature>
<reference evidence="3" key="1">
    <citation type="submission" date="2019-09" db="EMBL/GenBank/DDBJ databases">
        <authorList>
            <person name="Zhang L."/>
        </authorList>
    </citation>
    <scope>NUCLEOTIDE SEQUENCE</scope>
</reference>
<protein>
    <recommendedName>
        <fullName evidence="4">Pentacotripeptide-repeat region of PRORP domain-containing protein</fullName>
    </recommendedName>
</protein>
<dbReference type="FunFam" id="1.25.40.10:FF:000073">
    <property type="entry name" value="Pentatricopeptide repeat-containing protein chloroplastic"/>
    <property type="match status" value="1"/>
</dbReference>
<dbReference type="Pfam" id="PF01535">
    <property type="entry name" value="PPR"/>
    <property type="match status" value="5"/>
</dbReference>
<feature type="repeat" description="PPR" evidence="2">
    <location>
        <begin position="286"/>
        <end position="320"/>
    </location>
</feature>
<organism evidence="3">
    <name type="scientific">Nymphaea colorata</name>
    <name type="common">pocket water lily</name>
    <dbReference type="NCBI Taxonomy" id="210225"/>
    <lineage>
        <taxon>Eukaryota</taxon>
        <taxon>Viridiplantae</taxon>
        <taxon>Streptophyta</taxon>
        <taxon>Embryophyta</taxon>
        <taxon>Tracheophyta</taxon>
        <taxon>Spermatophyta</taxon>
        <taxon>Magnoliopsida</taxon>
        <taxon>Nymphaeales</taxon>
        <taxon>Nymphaeaceae</taxon>
        <taxon>Nymphaea</taxon>
    </lineage>
</organism>
<dbReference type="InterPro" id="IPR046848">
    <property type="entry name" value="E_motif"/>
</dbReference>
<dbReference type="OrthoDB" id="1988483at2759"/>
<feature type="repeat" description="PPR" evidence="2">
    <location>
        <begin position="384"/>
        <end position="418"/>
    </location>
</feature>
<keyword evidence="1" id="KW-0677">Repeat</keyword>
<name>A0A5K1CG90_9MAGN</name>